<dbReference type="SUPFAM" id="SSF53218">
    <property type="entry name" value="Molybdenum cofactor biosynthesis proteins"/>
    <property type="match status" value="1"/>
</dbReference>
<dbReference type="InterPro" id="IPR038987">
    <property type="entry name" value="MoeA-like"/>
</dbReference>
<comment type="caution">
    <text evidence="2">The sequence shown here is derived from an EMBL/GenBank/DDBJ whole genome shotgun (WGS) entry which is preliminary data.</text>
</comment>
<dbReference type="OrthoDB" id="31371at2157"/>
<dbReference type="AlphaFoldDB" id="A0A2V2MQ70"/>
<dbReference type="Pfam" id="PF00994">
    <property type="entry name" value="MoCF_biosynth"/>
    <property type="match status" value="1"/>
</dbReference>
<dbReference type="CDD" id="cd00887">
    <property type="entry name" value="MoeA"/>
    <property type="match status" value="1"/>
</dbReference>
<dbReference type="GO" id="GO:0005737">
    <property type="term" value="C:cytoplasm"/>
    <property type="evidence" value="ECO:0007669"/>
    <property type="project" value="TreeGrafter"/>
</dbReference>
<dbReference type="PANTHER" id="PTHR10192">
    <property type="entry name" value="MOLYBDOPTERIN BIOSYNTHESIS PROTEIN"/>
    <property type="match status" value="1"/>
</dbReference>
<feature type="domain" description="MoaB/Mog" evidence="1">
    <location>
        <begin position="170"/>
        <end position="307"/>
    </location>
</feature>
<dbReference type="RefSeq" id="WP_109942424.1">
    <property type="nucleotide sequence ID" value="NZ_CP176366.1"/>
</dbReference>
<dbReference type="SUPFAM" id="SSF63882">
    <property type="entry name" value="MoeA N-terminal region -like"/>
    <property type="match status" value="1"/>
</dbReference>
<evidence type="ECO:0000313" key="2">
    <source>
        <dbReference type="EMBL" id="PWR69569.1"/>
    </source>
</evidence>
<dbReference type="InterPro" id="IPR036425">
    <property type="entry name" value="MoaB/Mog-like_dom_sf"/>
</dbReference>
<dbReference type="Proteomes" id="UP000245934">
    <property type="component" value="Unassembled WGS sequence"/>
</dbReference>
<dbReference type="PANTHER" id="PTHR10192:SF19">
    <property type="entry name" value="MOLYBDOPTERIN BIOSYNTHESIS PROTEIN MJ0666-RELATED"/>
    <property type="match status" value="1"/>
</dbReference>
<keyword evidence="3" id="KW-1185">Reference proteome</keyword>
<dbReference type="NCBIfam" id="TIGR00177">
    <property type="entry name" value="molyb_syn"/>
    <property type="match status" value="1"/>
</dbReference>
<dbReference type="Gene3D" id="2.40.340.10">
    <property type="entry name" value="MoeA, C-terminal, domain IV"/>
    <property type="match status" value="1"/>
</dbReference>
<dbReference type="GeneID" id="97608421"/>
<dbReference type="InterPro" id="IPR005110">
    <property type="entry name" value="MoeA_linker/N"/>
</dbReference>
<dbReference type="Pfam" id="PF03453">
    <property type="entry name" value="MoeA_N"/>
    <property type="match status" value="1"/>
</dbReference>
<dbReference type="InterPro" id="IPR001453">
    <property type="entry name" value="MoaB/Mog_dom"/>
</dbReference>
<evidence type="ECO:0000259" key="1">
    <source>
        <dbReference type="SMART" id="SM00852"/>
    </source>
</evidence>
<keyword evidence="2" id="KW-0808">Transferase</keyword>
<dbReference type="Gene3D" id="2.170.190.11">
    <property type="entry name" value="Molybdopterin biosynthesis moea protein, domain 3"/>
    <property type="match status" value="1"/>
</dbReference>
<dbReference type="Gene3D" id="3.90.105.10">
    <property type="entry name" value="Molybdopterin biosynthesis moea protein, domain 2"/>
    <property type="match status" value="1"/>
</dbReference>
<dbReference type="GO" id="GO:0006777">
    <property type="term" value="P:Mo-molybdopterin cofactor biosynthetic process"/>
    <property type="evidence" value="ECO:0007669"/>
    <property type="project" value="TreeGrafter"/>
</dbReference>
<gene>
    <name evidence="2" type="ORF">DLD82_17490</name>
</gene>
<dbReference type="InterPro" id="IPR036135">
    <property type="entry name" value="MoeA_linker/N_sf"/>
</dbReference>
<proteinExistence type="predicted"/>
<dbReference type="Gene3D" id="3.40.980.10">
    <property type="entry name" value="MoaB/Mog-like domain"/>
    <property type="match status" value="1"/>
</dbReference>
<protein>
    <submittedName>
        <fullName evidence="2">Molybdopterin molybdenumtransferase MoeA</fullName>
    </submittedName>
</protein>
<dbReference type="InterPro" id="IPR036688">
    <property type="entry name" value="MoeA_C_domain_IV_sf"/>
</dbReference>
<reference evidence="2 3" key="1">
    <citation type="submission" date="2018-05" db="EMBL/GenBank/DDBJ databases">
        <title>Draft genome of Methanospirillum stamsii Pt1.</title>
        <authorList>
            <person name="Dueholm M.S."/>
            <person name="Nielsen P.H."/>
            <person name="Bakmann L.F."/>
            <person name="Otzen D.E."/>
        </authorList>
    </citation>
    <scope>NUCLEOTIDE SEQUENCE [LARGE SCALE GENOMIC DNA]</scope>
    <source>
        <strain evidence="2 3">Pt1</strain>
    </source>
</reference>
<name>A0A2V2MQ70_9EURY</name>
<dbReference type="SMART" id="SM00852">
    <property type="entry name" value="MoCF_biosynth"/>
    <property type="match status" value="1"/>
</dbReference>
<accession>A0A2V2MQ70</accession>
<evidence type="ECO:0000313" key="3">
    <source>
        <dbReference type="Proteomes" id="UP000245934"/>
    </source>
</evidence>
<sequence>MPGSFNTDILISMKEAQKIILSSFHHTPQTRIIPVKDAKGYILAEPVFSQRTIPPLPLAGIDGIAIRSKETKGASEKCPLQIDGIKVNVGLPMPEGYDAVVPDKEIQVKGPDHWVISSVVFPHYNVIKKGSDAMKGQMVIQKDQYIIPYDIATLSHFGVRNVKVKKWKIGLIATGDEIVPLKKDPLPGQITDTNTIMISEYIREYKVLTELYPITPDDPDLIAKQITSACENCDMVLVFGGSSGGSKDYTVKAIEKSGSVLFHGVAMFPGTSVSCGSVKDTPVFGMPGQAIASLITFFNLVFPMLKSWGVPIPAKKHVIGEITEDINPCNQFDIFHLVSTRYSDGKISIFPLEWAFGHMTGMAADGILHLPRWSNGFRKGERVQVILIR</sequence>
<organism evidence="2 3">
    <name type="scientific">Methanospirillum stamsii</name>
    <dbReference type="NCBI Taxonomy" id="1277351"/>
    <lineage>
        <taxon>Archaea</taxon>
        <taxon>Methanobacteriati</taxon>
        <taxon>Methanobacteriota</taxon>
        <taxon>Stenosarchaea group</taxon>
        <taxon>Methanomicrobia</taxon>
        <taxon>Methanomicrobiales</taxon>
        <taxon>Methanospirillaceae</taxon>
        <taxon>Methanospirillum</taxon>
    </lineage>
</organism>
<dbReference type="EMBL" id="QGMZ01000061">
    <property type="protein sequence ID" value="PWR69569.1"/>
    <property type="molecule type" value="Genomic_DNA"/>
</dbReference>
<dbReference type="GO" id="GO:0061599">
    <property type="term" value="F:molybdopterin molybdotransferase activity"/>
    <property type="evidence" value="ECO:0007669"/>
    <property type="project" value="TreeGrafter"/>
</dbReference>